<dbReference type="NCBIfam" id="NF009466">
    <property type="entry name" value="PRK12826.1-2"/>
    <property type="match status" value="1"/>
</dbReference>
<evidence type="ECO:0000256" key="4">
    <source>
        <dbReference type="PIRSR" id="PIRSR611284-2"/>
    </source>
</evidence>
<gene>
    <name evidence="7" type="primary">fabG</name>
    <name evidence="7" type="ORF">NOG11_06225</name>
</gene>
<dbReference type="PRINTS" id="PR00081">
    <property type="entry name" value="GDHRDH"/>
</dbReference>
<organism evidence="7 8">
    <name type="scientific">Parvularcula maris</name>
    <dbReference type="NCBI Taxonomy" id="2965077"/>
    <lineage>
        <taxon>Bacteria</taxon>
        <taxon>Pseudomonadati</taxon>
        <taxon>Pseudomonadota</taxon>
        <taxon>Alphaproteobacteria</taxon>
        <taxon>Parvularculales</taxon>
        <taxon>Parvularculaceae</taxon>
        <taxon>Parvularcula</taxon>
    </lineage>
</organism>
<dbReference type="InterPro" id="IPR020904">
    <property type="entry name" value="Sc_DH/Rdtase_CS"/>
</dbReference>
<dbReference type="InterPro" id="IPR036291">
    <property type="entry name" value="NAD(P)-bd_dom_sf"/>
</dbReference>
<dbReference type="PANTHER" id="PTHR42879:SF2">
    <property type="entry name" value="3-OXOACYL-[ACYL-CARRIER-PROTEIN] REDUCTASE FABG"/>
    <property type="match status" value="1"/>
</dbReference>
<comment type="pathway">
    <text evidence="5">Lipid metabolism; fatty acid biosynthesis.</text>
</comment>
<evidence type="ECO:0000256" key="2">
    <source>
        <dbReference type="ARBA" id="ARBA00023002"/>
    </source>
</evidence>
<comment type="catalytic activity">
    <reaction evidence="5">
        <text>a (3R)-hydroxyacyl-[ACP] + NADP(+) = a 3-oxoacyl-[ACP] + NADPH + H(+)</text>
        <dbReference type="Rhea" id="RHEA:17397"/>
        <dbReference type="Rhea" id="RHEA-COMP:9916"/>
        <dbReference type="Rhea" id="RHEA-COMP:9945"/>
        <dbReference type="ChEBI" id="CHEBI:15378"/>
        <dbReference type="ChEBI" id="CHEBI:57783"/>
        <dbReference type="ChEBI" id="CHEBI:58349"/>
        <dbReference type="ChEBI" id="CHEBI:78776"/>
        <dbReference type="ChEBI" id="CHEBI:78827"/>
        <dbReference type="EC" id="1.1.1.100"/>
    </reaction>
</comment>
<comment type="function">
    <text evidence="5">Catalyzes the NADPH-dependent reduction of beta-ketoacyl-ACP substrates to beta-hydroxyacyl-ACP products, the first reductive step in the elongation cycle of fatty acid biosynthesis.</text>
</comment>
<evidence type="ECO:0000313" key="8">
    <source>
        <dbReference type="Proteomes" id="UP001142610"/>
    </source>
</evidence>
<feature type="active site" description="Proton acceptor" evidence="3">
    <location>
        <position position="152"/>
    </location>
</feature>
<comment type="subunit">
    <text evidence="5">Homotetramer.</text>
</comment>
<evidence type="ECO:0000256" key="5">
    <source>
        <dbReference type="RuleBase" id="RU366074"/>
    </source>
</evidence>
<evidence type="ECO:0000259" key="6">
    <source>
        <dbReference type="SMART" id="SM00822"/>
    </source>
</evidence>
<dbReference type="FunFam" id="3.40.50.720:FF:000173">
    <property type="entry name" value="3-oxoacyl-[acyl-carrier protein] reductase"/>
    <property type="match status" value="1"/>
</dbReference>
<dbReference type="InterPro" id="IPR050259">
    <property type="entry name" value="SDR"/>
</dbReference>
<dbReference type="SUPFAM" id="SSF51735">
    <property type="entry name" value="NAD(P)-binding Rossmann-fold domains"/>
    <property type="match status" value="1"/>
</dbReference>
<keyword evidence="5" id="KW-0276">Fatty acid metabolism</keyword>
<keyword evidence="2 5" id="KW-0560">Oxidoreductase</keyword>
<feature type="binding site" evidence="4">
    <location>
        <position position="185"/>
    </location>
    <ligand>
        <name>NADP(+)</name>
        <dbReference type="ChEBI" id="CHEBI:58349"/>
    </ligand>
</feature>
<dbReference type="Proteomes" id="UP001142610">
    <property type="component" value="Unassembled WGS sequence"/>
</dbReference>
<sequence>MFDLSSKTALVTGATGGIGEAIARTLHTQGATVAISGRNEGKLEALASDLGERVHILPADLSDLEACGALPGRAQDAMGGLEILIANAGITRDNLMMRMKDEDFDEVLKVNLTATWHLAKACLRGMMKARKGRIIGVTSVVGVTGNPGQTNYAASKAGMIGMMKSLAAEVASRNITANCIAPGFIATPMTDALTDDQKGKINEAIPAGRMGTPEEIAGAAAYLASDEAAYVTGQTLHVNGGMAMI</sequence>
<dbReference type="EC" id="1.1.1.100" evidence="5"/>
<evidence type="ECO:0000256" key="1">
    <source>
        <dbReference type="ARBA" id="ARBA00006484"/>
    </source>
</evidence>
<protein>
    <recommendedName>
        <fullName evidence="5">3-oxoacyl-[acyl-carrier-protein] reductase</fullName>
        <ecNumber evidence="5">1.1.1.100</ecNumber>
    </recommendedName>
</protein>
<dbReference type="NCBIfam" id="NF005559">
    <property type="entry name" value="PRK07231.1"/>
    <property type="match status" value="1"/>
</dbReference>
<keyword evidence="5" id="KW-0443">Lipid metabolism</keyword>
<dbReference type="NCBIfam" id="TIGR01830">
    <property type="entry name" value="3oxo_ACP_reduc"/>
    <property type="match status" value="1"/>
</dbReference>
<dbReference type="GO" id="GO:0006633">
    <property type="term" value="P:fatty acid biosynthetic process"/>
    <property type="evidence" value="ECO:0007669"/>
    <property type="project" value="UniProtKB-KW"/>
</dbReference>
<comment type="caution">
    <text evidence="7">The sequence shown here is derived from an EMBL/GenBank/DDBJ whole genome shotgun (WGS) entry which is preliminary data.</text>
</comment>
<feature type="binding site" evidence="4">
    <location>
        <position position="87"/>
    </location>
    <ligand>
        <name>NADP(+)</name>
        <dbReference type="ChEBI" id="CHEBI:58349"/>
    </ligand>
</feature>
<dbReference type="PRINTS" id="PR00080">
    <property type="entry name" value="SDRFAMILY"/>
</dbReference>
<dbReference type="PROSITE" id="PS00061">
    <property type="entry name" value="ADH_SHORT"/>
    <property type="match status" value="1"/>
</dbReference>
<dbReference type="EMBL" id="JANIBC010000003">
    <property type="protein sequence ID" value="MCQ8184984.1"/>
    <property type="molecule type" value="Genomic_DNA"/>
</dbReference>
<dbReference type="RefSeq" id="WP_256618845.1">
    <property type="nucleotide sequence ID" value="NZ_JANIBC010000003.1"/>
</dbReference>
<dbReference type="Pfam" id="PF13561">
    <property type="entry name" value="adh_short_C2"/>
    <property type="match status" value="1"/>
</dbReference>
<dbReference type="InterPro" id="IPR057326">
    <property type="entry name" value="KR_dom"/>
</dbReference>
<dbReference type="SMART" id="SM00822">
    <property type="entry name" value="PKS_KR"/>
    <property type="match status" value="1"/>
</dbReference>
<keyword evidence="5" id="KW-0275">Fatty acid biosynthesis</keyword>
<dbReference type="Gene3D" id="3.40.50.720">
    <property type="entry name" value="NAD(P)-binding Rossmann-like Domain"/>
    <property type="match status" value="1"/>
</dbReference>
<accession>A0A9X2L8C6</accession>
<reference evidence="7" key="1">
    <citation type="submission" date="2022-07" db="EMBL/GenBank/DDBJ databases">
        <title>Parvularcula maris sp. nov., an algicidal bacterium isolated from seawater.</title>
        <authorList>
            <person name="Li F."/>
        </authorList>
    </citation>
    <scope>NUCLEOTIDE SEQUENCE</scope>
    <source>
        <strain evidence="7">BGMRC 0090</strain>
    </source>
</reference>
<keyword evidence="4 5" id="KW-0521">NADP</keyword>
<dbReference type="InterPro" id="IPR011284">
    <property type="entry name" value="3oxo_ACP_reduc"/>
</dbReference>
<dbReference type="GO" id="GO:0004316">
    <property type="term" value="F:3-oxoacyl-[acyl-carrier-protein] reductase (NADPH) activity"/>
    <property type="evidence" value="ECO:0007669"/>
    <property type="project" value="UniProtKB-UniRule"/>
</dbReference>
<name>A0A9X2L8C6_9PROT</name>
<comment type="similarity">
    <text evidence="1 5">Belongs to the short-chain dehydrogenases/reductases (SDR) family.</text>
</comment>
<evidence type="ECO:0000313" key="7">
    <source>
        <dbReference type="EMBL" id="MCQ8184984.1"/>
    </source>
</evidence>
<keyword evidence="5" id="KW-0444">Lipid biosynthesis</keyword>
<feature type="domain" description="Ketoreductase" evidence="6">
    <location>
        <begin position="7"/>
        <end position="188"/>
    </location>
</feature>
<dbReference type="CDD" id="cd05333">
    <property type="entry name" value="BKR_SDR_c"/>
    <property type="match status" value="1"/>
</dbReference>
<dbReference type="PANTHER" id="PTHR42879">
    <property type="entry name" value="3-OXOACYL-(ACYL-CARRIER-PROTEIN) REDUCTASE"/>
    <property type="match status" value="1"/>
</dbReference>
<dbReference type="AlphaFoldDB" id="A0A9X2L8C6"/>
<feature type="binding site" evidence="4">
    <location>
        <begin position="152"/>
        <end position="156"/>
    </location>
    <ligand>
        <name>NADP(+)</name>
        <dbReference type="ChEBI" id="CHEBI:58349"/>
    </ligand>
</feature>
<keyword evidence="8" id="KW-1185">Reference proteome</keyword>
<dbReference type="InterPro" id="IPR002347">
    <property type="entry name" value="SDR_fam"/>
</dbReference>
<evidence type="ECO:0000256" key="3">
    <source>
        <dbReference type="PIRSR" id="PIRSR611284-1"/>
    </source>
</evidence>
<dbReference type="GO" id="GO:0051287">
    <property type="term" value="F:NAD binding"/>
    <property type="evidence" value="ECO:0007669"/>
    <property type="project" value="UniProtKB-UniRule"/>
</dbReference>
<proteinExistence type="inferred from homology"/>